<gene>
    <name evidence="1" type="ORF">C7S16_0870</name>
</gene>
<protein>
    <submittedName>
        <fullName evidence="1">Uncharacterized protein</fullName>
    </submittedName>
</protein>
<reference evidence="1" key="1">
    <citation type="submission" date="2018-08" db="EMBL/GenBank/DDBJ databases">
        <title>Identification of Burkholderia cepacia strains that express a Burkholderia pseudomallei-like capsular polysaccharide.</title>
        <authorList>
            <person name="Burtnick M.N."/>
            <person name="Vongsouvath M."/>
            <person name="Newton P."/>
            <person name="Wuthiekanun V."/>
            <person name="Limmathurotsakul D."/>
            <person name="Brett P.J."/>
            <person name="Chantratita N."/>
            <person name="Dance D.A."/>
        </authorList>
    </citation>
    <scope>NUCLEOTIDE SEQUENCE</scope>
    <source>
        <strain evidence="1">SBXCC001</strain>
    </source>
</reference>
<proteinExistence type="predicted"/>
<dbReference type="AlphaFoldDB" id="A0AAW9CY49"/>
<evidence type="ECO:0000313" key="1">
    <source>
        <dbReference type="EMBL" id="MDW9254826.1"/>
    </source>
</evidence>
<sequence>MRPCLILAKCIINQICRIASRAVRMLIDESTKQRGDVLAQTIVR</sequence>
<evidence type="ECO:0000313" key="2">
    <source>
        <dbReference type="Proteomes" id="UP001272137"/>
    </source>
</evidence>
<dbReference type="EMBL" id="QXCT01000002">
    <property type="protein sequence ID" value="MDW9254826.1"/>
    <property type="molecule type" value="Genomic_DNA"/>
</dbReference>
<accession>A0AAW9CY49</accession>
<organism evidence="1 2">
    <name type="scientific">Burkholderia thailandensis</name>
    <dbReference type="NCBI Taxonomy" id="57975"/>
    <lineage>
        <taxon>Bacteria</taxon>
        <taxon>Pseudomonadati</taxon>
        <taxon>Pseudomonadota</taxon>
        <taxon>Betaproteobacteria</taxon>
        <taxon>Burkholderiales</taxon>
        <taxon>Burkholderiaceae</taxon>
        <taxon>Burkholderia</taxon>
        <taxon>pseudomallei group</taxon>
    </lineage>
</organism>
<dbReference type="Proteomes" id="UP001272137">
    <property type="component" value="Unassembled WGS sequence"/>
</dbReference>
<comment type="caution">
    <text evidence="1">The sequence shown here is derived from an EMBL/GenBank/DDBJ whole genome shotgun (WGS) entry which is preliminary data.</text>
</comment>
<name>A0AAW9CY49_BURTH</name>